<keyword evidence="1" id="KW-0812">Transmembrane</keyword>
<evidence type="ECO:0000256" key="1">
    <source>
        <dbReference type="SAM" id="Phobius"/>
    </source>
</evidence>
<name>A0A917ACR9_9RHOB</name>
<keyword evidence="3" id="KW-1185">Reference proteome</keyword>
<reference evidence="2" key="1">
    <citation type="journal article" date="2014" name="Int. J. Syst. Evol. Microbiol.">
        <title>Complete genome sequence of Corynebacterium casei LMG S-19264T (=DSM 44701T), isolated from a smear-ripened cheese.</title>
        <authorList>
            <consortium name="US DOE Joint Genome Institute (JGI-PGF)"/>
            <person name="Walter F."/>
            <person name="Albersmeier A."/>
            <person name="Kalinowski J."/>
            <person name="Ruckert C."/>
        </authorList>
    </citation>
    <scope>NUCLEOTIDE SEQUENCE</scope>
    <source>
        <strain evidence="2">CGMCC 1.16012</strain>
    </source>
</reference>
<keyword evidence="1" id="KW-1133">Transmembrane helix</keyword>
<reference evidence="2" key="2">
    <citation type="submission" date="2020-09" db="EMBL/GenBank/DDBJ databases">
        <authorList>
            <person name="Sun Q."/>
            <person name="Zhou Y."/>
        </authorList>
    </citation>
    <scope>NUCLEOTIDE SEQUENCE</scope>
    <source>
        <strain evidence="2">CGMCC 1.16012</strain>
    </source>
</reference>
<accession>A0A917ACR9</accession>
<organism evidence="2 3">
    <name type="scientific">Actibacterium pelagium</name>
    <dbReference type="NCBI Taxonomy" id="2029103"/>
    <lineage>
        <taxon>Bacteria</taxon>
        <taxon>Pseudomonadati</taxon>
        <taxon>Pseudomonadota</taxon>
        <taxon>Alphaproteobacteria</taxon>
        <taxon>Rhodobacterales</taxon>
        <taxon>Roseobacteraceae</taxon>
        <taxon>Actibacterium</taxon>
    </lineage>
</organism>
<feature type="transmembrane region" description="Helical" evidence="1">
    <location>
        <begin position="40"/>
        <end position="57"/>
    </location>
</feature>
<gene>
    <name evidence="2" type="ORF">GCM10011517_07000</name>
</gene>
<proteinExistence type="predicted"/>
<dbReference type="Proteomes" id="UP000606730">
    <property type="component" value="Unassembled WGS sequence"/>
</dbReference>
<dbReference type="EMBL" id="BMKN01000001">
    <property type="protein sequence ID" value="GGE41998.1"/>
    <property type="molecule type" value="Genomic_DNA"/>
</dbReference>
<feature type="transmembrane region" description="Helical" evidence="1">
    <location>
        <begin position="123"/>
        <end position="146"/>
    </location>
</feature>
<dbReference type="AlphaFoldDB" id="A0A917ACR9"/>
<keyword evidence="1" id="KW-0472">Membrane</keyword>
<sequence length="261" mass="30053">MFWRAVLLLILVAGASIALTYAFGAKVLLALGLILSQLKIIGSKLMGIEAPAILIWLKTQAAMFFRIELLKKWFMSSMLPLIMGPMLRRKIVQVLTRYKDAVKQRYDSMLAWYRGLEWYEKTVAALIVVFGTIGLSVSSLGLWLVLFSVKLPFWLIAASTALGRMIVASVSKMAFKTIAFLQLGFAWRLVRRWLPKDYLDRKRRWDFRVARAVVRQRRLTVRQLHDSKHSLSMRLALLRAYFRTERPKIASETNETAQTDL</sequence>
<dbReference type="RefSeq" id="WP_095596408.1">
    <property type="nucleotide sequence ID" value="NZ_BMKN01000001.1"/>
</dbReference>
<comment type="caution">
    <text evidence="2">The sequence shown here is derived from an EMBL/GenBank/DDBJ whole genome shotgun (WGS) entry which is preliminary data.</text>
</comment>
<protein>
    <submittedName>
        <fullName evidence="2">Uncharacterized protein</fullName>
    </submittedName>
</protein>
<dbReference type="OrthoDB" id="7868764at2"/>
<evidence type="ECO:0000313" key="3">
    <source>
        <dbReference type="Proteomes" id="UP000606730"/>
    </source>
</evidence>
<evidence type="ECO:0000313" key="2">
    <source>
        <dbReference type="EMBL" id="GGE41998.1"/>
    </source>
</evidence>